<organism evidence="4 5">
    <name type="scientific">Amycolatopsis magusensis</name>
    <dbReference type="NCBI Taxonomy" id="882444"/>
    <lineage>
        <taxon>Bacteria</taxon>
        <taxon>Bacillati</taxon>
        <taxon>Actinomycetota</taxon>
        <taxon>Actinomycetes</taxon>
        <taxon>Pseudonocardiales</taxon>
        <taxon>Pseudonocardiaceae</taxon>
        <taxon>Amycolatopsis</taxon>
    </lineage>
</organism>
<dbReference type="RefSeq" id="WP_209665320.1">
    <property type="nucleotide sequence ID" value="NZ_JAGGMS010000001.1"/>
</dbReference>
<dbReference type="Pfam" id="PF03713">
    <property type="entry name" value="DUF305"/>
    <property type="match status" value="1"/>
</dbReference>
<feature type="compositionally biased region" description="Basic and acidic residues" evidence="1">
    <location>
        <begin position="162"/>
        <end position="171"/>
    </location>
</feature>
<dbReference type="EMBL" id="JAGGMS010000001">
    <property type="protein sequence ID" value="MBP2181960.1"/>
    <property type="molecule type" value="Genomic_DNA"/>
</dbReference>
<comment type="caution">
    <text evidence="4">The sequence shown here is derived from an EMBL/GenBank/DDBJ whole genome shotgun (WGS) entry which is preliminary data.</text>
</comment>
<evidence type="ECO:0000259" key="3">
    <source>
        <dbReference type="Pfam" id="PF03713"/>
    </source>
</evidence>
<name>A0ABS4PRA9_9PSEU</name>
<keyword evidence="5" id="KW-1185">Reference proteome</keyword>
<evidence type="ECO:0000313" key="5">
    <source>
        <dbReference type="Proteomes" id="UP000741013"/>
    </source>
</evidence>
<protein>
    <submittedName>
        <fullName evidence="4">Uncharacterized protein (DUF305 family)</fullName>
    </submittedName>
</protein>
<evidence type="ECO:0000256" key="2">
    <source>
        <dbReference type="SAM" id="SignalP"/>
    </source>
</evidence>
<evidence type="ECO:0000256" key="1">
    <source>
        <dbReference type="SAM" id="MobiDB-lite"/>
    </source>
</evidence>
<dbReference type="PANTHER" id="PTHR36933:SF1">
    <property type="entry name" value="SLL0788 PROTEIN"/>
    <property type="match status" value="1"/>
</dbReference>
<gene>
    <name evidence="4" type="ORF">JOM49_003486</name>
</gene>
<dbReference type="InterPro" id="IPR012347">
    <property type="entry name" value="Ferritin-like"/>
</dbReference>
<feature type="signal peptide" evidence="2">
    <location>
        <begin position="1"/>
        <end position="29"/>
    </location>
</feature>
<sequence length="198" mass="20873">MFRFPRRPVLAVAGVTTALVLAGCSGEEAAPEPGPQAPPPAAVAGLQVSAEFNEADVAFATEMIPHHQQAVDMAALAVEKSGDEKVKALALKIRDAQDAEMAQLSGMLEVWGQQPPEDPGLDHGGHSGMVTDAEMMALESATGAEFDRKFVELMTRHHEGAVRVADGEKANGKNPQAKDLAGKISQDQQAELAELKSL</sequence>
<dbReference type="PANTHER" id="PTHR36933">
    <property type="entry name" value="SLL0788 PROTEIN"/>
    <property type="match status" value="1"/>
</dbReference>
<feature type="chain" id="PRO_5046074365" evidence="2">
    <location>
        <begin position="30"/>
        <end position="198"/>
    </location>
</feature>
<keyword evidence="2" id="KW-0732">Signal</keyword>
<dbReference type="InterPro" id="IPR005183">
    <property type="entry name" value="DUF305_CopM-like"/>
</dbReference>
<feature type="region of interest" description="Disordered" evidence="1">
    <location>
        <begin position="162"/>
        <end position="185"/>
    </location>
</feature>
<dbReference type="Gene3D" id="1.20.1260.10">
    <property type="match status" value="1"/>
</dbReference>
<reference evidence="4 5" key="1">
    <citation type="submission" date="2021-03" db="EMBL/GenBank/DDBJ databases">
        <title>Sequencing the genomes of 1000 actinobacteria strains.</title>
        <authorList>
            <person name="Klenk H.-P."/>
        </authorList>
    </citation>
    <scope>NUCLEOTIDE SEQUENCE [LARGE SCALE GENOMIC DNA]</scope>
    <source>
        <strain evidence="4 5">DSM 45510</strain>
    </source>
</reference>
<proteinExistence type="predicted"/>
<accession>A0ABS4PRA9</accession>
<dbReference type="PROSITE" id="PS51257">
    <property type="entry name" value="PROKAR_LIPOPROTEIN"/>
    <property type="match status" value="1"/>
</dbReference>
<feature type="domain" description="DUF305" evidence="3">
    <location>
        <begin position="56"/>
        <end position="197"/>
    </location>
</feature>
<evidence type="ECO:0000313" key="4">
    <source>
        <dbReference type="EMBL" id="MBP2181960.1"/>
    </source>
</evidence>
<dbReference type="Proteomes" id="UP000741013">
    <property type="component" value="Unassembled WGS sequence"/>
</dbReference>